<comment type="caution">
    <text evidence="1">The sequence shown here is derived from an EMBL/GenBank/DDBJ whole genome shotgun (WGS) entry which is preliminary data.</text>
</comment>
<organism evidence="1 2">
    <name type="scientific">Hygrophoropsis aurantiaca</name>
    <dbReference type="NCBI Taxonomy" id="72124"/>
    <lineage>
        <taxon>Eukaryota</taxon>
        <taxon>Fungi</taxon>
        <taxon>Dikarya</taxon>
        <taxon>Basidiomycota</taxon>
        <taxon>Agaricomycotina</taxon>
        <taxon>Agaricomycetes</taxon>
        <taxon>Agaricomycetidae</taxon>
        <taxon>Boletales</taxon>
        <taxon>Coniophorineae</taxon>
        <taxon>Hygrophoropsidaceae</taxon>
        <taxon>Hygrophoropsis</taxon>
    </lineage>
</organism>
<sequence length="870" mass="93800">MSSSKVLVIGSDRISSLVPSTAAAQLDGLLAARRIEQAVQLVAAHDGNGYLHVRLAFALYAQTRFLDAVPHFCAADNDLDPRVLLSCFPDVADGLFGEDDEAEVFVGVDDSELIDVNSVVANYSPHLTPDARPLPELHAILVDDAHSMLEAVLQHARARAWPDEVQVAIDTALTKLLCRTLCSPSAQQPSPPIEPLLLFLSSPNSASLPILAAFLERNRHYAVLCALYELRCEWPALLDALARFADGTWSDPAADNASAYTDPISRMCGVLSSPDLPATVTSTIPHSHPQTHTQPRDALIRHWAIWMVPRDLECGMWLLTEVCPRPGGDVSARSRSETTTSTKPISAKSTSTKQPKRTVNLATPAERGTLQELRALSLSMDTQAAQRYLEWLVLVRRCEDPDLHTALASSCLAAVCDALDEGDAVDGGEDGLDEDSLEVREGKVREGPTSRLWRAKVSSYVSSATRNSRSRSPRRATSPTAAHPTSPSPRPSFSSTQPRRSSPSPFHPAADAVPFASTHPQPPSSSPPTQTHPTPTQTQTQPHPQPTTFISYFTSTTPRSHAKAARLRTVAMLQGSTAYDVHALHAQLYAWIDGTSGSAGDRVDGTHNTRRDRDRERRSTVLALERAILEGKLANHRAALTILVHDLRDAASAEAYCASGGRAVVRLPKGLAGANASGGRDANGSDDQIGGGWDVGSEWLFSGMSADDRAGEDKERRTALLRVLLEVYTADGESTLARRLLDTQGGGMDVVELLPTLPPAWPLSTLRTLLARSFRASLHARHEGMIVKGVCAGENLEVMYSSWPVLRDQGAIVEEAVDDSDEDDENDTVANEKAYMDEKTAAVLADRAGLQKMNVNVVDVELAGAGEGLG</sequence>
<proteinExistence type="predicted"/>
<reference evidence="1" key="1">
    <citation type="journal article" date="2021" name="New Phytol.">
        <title>Evolutionary innovations through gain and loss of genes in the ectomycorrhizal Boletales.</title>
        <authorList>
            <person name="Wu G."/>
            <person name="Miyauchi S."/>
            <person name="Morin E."/>
            <person name="Kuo A."/>
            <person name="Drula E."/>
            <person name="Varga T."/>
            <person name="Kohler A."/>
            <person name="Feng B."/>
            <person name="Cao Y."/>
            <person name="Lipzen A."/>
            <person name="Daum C."/>
            <person name="Hundley H."/>
            <person name="Pangilinan J."/>
            <person name="Johnson J."/>
            <person name="Barry K."/>
            <person name="LaButti K."/>
            <person name="Ng V."/>
            <person name="Ahrendt S."/>
            <person name="Min B."/>
            <person name="Choi I.G."/>
            <person name="Park H."/>
            <person name="Plett J.M."/>
            <person name="Magnuson J."/>
            <person name="Spatafora J.W."/>
            <person name="Nagy L.G."/>
            <person name="Henrissat B."/>
            <person name="Grigoriev I.V."/>
            <person name="Yang Z.L."/>
            <person name="Xu J."/>
            <person name="Martin F.M."/>
        </authorList>
    </citation>
    <scope>NUCLEOTIDE SEQUENCE</scope>
    <source>
        <strain evidence="1">ATCC 28755</strain>
    </source>
</reference>
<evidence type="ECO:0000313" key="1">
    <source>
        <dbReference type="EMBL" id="KAH7907780.1"/>
    </source>
</evidence>
<dbReference type="EMBL" id="MU267872">
    <property type="protein sequence ID" value="KAH7907780.1"/>
    <property type="molecule type" value="Genomic_DNA"/>
</dbReference>
<evidence type="ECO:0000313" key="2">
    <source>
        <dbReference type="Proteomes" id="UP000790377"/>
    </source>
</evidence>
<gene>
    <name evidence="1" type="ORF">BJ138DRAFT_1069820</name>
</gene>
<keyword evidence="2" id="KW-1185">Reference proteome</keyword>
<protein>
    <submittedName>
        <fullName evidence="1">Uncharacterized protein</fullName>
    </submittedName>
</protein>
<dbReference type="Proteomes" id="UP000790377">
    <property type="component" value="Unassembled WGS sequence"/>
</dbReference>
<name>A0ACB8A2M2_9AGAM</name>
<accession>A0ACB8A2M2</accession>